<comment type="caution">
    <text evidence="1">The sequence shown here is derived from an EMBL/GenBank/DDBJ whole genome shotgun (WGS) entry which is preliminary data.</text>
</comment>
<dbReference type="RefSeq" id="WP_169413061.1">
    <property type="nucleotide sequence ID" value="NZ_JAAXKZ010000037.1"/>
</dbReference>
<evidence type="ECO:0000313" key="1">
    <source>
        <dbReference type="EMBL" id="NMH92353.1"/>
    </source>
</evidence>
<evidence type="ECO:0000313" key="2">
    <source>
        <dbReference type="Proteomes" id="UP000586918"/>
    </source>
</evidence>
<proteinExistence type="predicted"/>
<protein>
    <submittedName>
        <fullName evidence="1">Uncharacterized protein</fullName>
    </submittedName>
</protein>
<name>A0A848DII1_9PSEU</name>
<dbReference type="Proteomes" id="UP000586918">
    <property type="component" value="Unassembled WGS sequence"/>
</dbReference>
<keyword evidence="2" id="KW-1185">Reference proteome</keyword>
<accession>A0A848DII1</accession>
<organism evidence="1 2">
    <name type="scientific">Pseudonocardia bannensis</name>
    <dbReference type="NCBI Taxonomy" id="630973"/>
    <lineage>
        <taxon>Bacteria</taxon>
        <taxon>Bacillati</taxon>
        <taxon>Actinomycetota</taxon>
        <taxon>Actinomycetes</taxon>
        <taxon>Pseudonocardiales</taxon>
        <taxon>Pseudonocardiaceae</taxon>
        <taxon>Pseudonocardia</taxon>
    </lineage>
</organism>
<gene>
    <name evidence="1" type="ORF">HF519_12365</name>
</gene>
<dbReference type="AlphaFoldDB" id="A0A848DII1"/>
<reference evidence="1 2" key="1">
    <citation type="submission" date="2020-04" db="EMBL/GenBank/DDBJ databases">
        <authorList>
            <person name="Klaysubun C."/>
            <person name="Duangmal K."/>
            <person name="Lipun K."/>
        </authorList>
    </citation>
    <scope>NUCLEOTIDE SEQUENCE [LARGE SCALE GENOMIC DNA]</scope>
    <source>
        <strain evidence="1 2">DSM 45300</strain>
    </source>
</reference>
<sequence length="129" mass="13739">MSAEPARGVLAAAAVDAPVEDRADLVGASDVEAVPDDLLEEHPATDGPIQYLGQGELRLQHRKVIAVAGSPVRAGERVRQARRPRAQQRVDLLGPEPIADRLHRLRVGAGGEAVVQGGEPQARLRRLAL</sequence>
<dbReference type="EMBL" id="JAAXKZ010000037">
    <property type="protein sequence ID" value="NMH92353.1"/>
    <property type="molecule type" value="Genomic_DNA"/>
</dbReference>